<dbReference type="PROSITE" id="PS00063">
    <property type="entry name" value="ALDOKETO_REDUCTASE_3"/>
    <property type="match status" value="1"/>
</dbReference>
<proteinExistence type="predicted"/>
<dbReference type="PRINTS" id="PR00069">
    <property type="entry name" value="ALDKETRDTASE"/>
</dbReference>
<keyword evidence="2" id="KW-1185">Reference proteome</keyword>
<evidence type="ECO:0000313" key="2">
    <source>
        <dbReference type="Proteomes" id="UP001652620"/>
    </source>
</evidence>
<protein>
    <submittedName>
        <fullName evidence="3">Aldo-keto reductase family 1 member B1 isoform X1</fullName>
    </submittedName>
</protein>
<dbReference type="Proteomes" id="UP001652620">
    <property type="component" value="Chromosome 5"/>
</dbReference>
<organism evidence="2 3">
    <name type="scientific">Bactrocera dorsalis</name>
    <name type="common">Oriental fruit fly</name>
    <name type="synonym">Dacus dorsalis</name>
    <dbReference type="NCBI Taxonomy" id="27457"/>
    <lineage>
        <taxon>Eukaryota</taxon>
        <taxon>Metazoa</taxon>
        <taxon>Ecdysozoa</taxon>
        <taxon>Arthropoda</taxon>
        <taxon>Hexapoda</taxon>
        <taxon>Insecta</taxon>
        <taxon>Pterygota</taxon>
        <taxon>Neoptera</taxon>
        <taxon>Endopterygota</taxon>
        <taxon>Diptera</taxon>
        <taxon>Brachycera</taxon>
        <taxon>Muscomorpha</taxon>
        <taxon>Tephritoidea</taxon>
        <taxon>Tephritidae</taxon>
        <taxon>Bactrocera</taxon>
        <taxon>Bactrocera</taxon>
    </lineage>
</organism>
<dbReference type="AlphaFoldDB" id="A0A6I9UU28"/>
<dbReference type="InterPro" id="IPR036812">
    <property type="entry name" value="NAD(P)_OxRdtase_dom_sf"/>
</dbReference>
<evidence type="ECO:0000313" key="3">
    <source>
        <dbReference type="RefSeq" id="XP_011201208.2"/>
    </source>
</evidence>
<name>A0A6I9UU28_BACDO</name>
<dbReference type="OrthoDB" id="416253at2759"/>
<sequence>MKKINHNSFKLISKIPLRQYSGEYRIFHFTGFGNPPKNENDTEINAKKLIIPKTLEATSGISDTLTYRDNVSGNVSKSPPALKNLTNTALLESSSIATTTSKPPVECAEKTLEKKTKKSKCLRPVPRVKLVDVPPDDCNVRKAEIPTVKLRDGHVMPMFGLGTWGAPSNQAERAVKHALKVGYRMIDCAHVYENEEAVGKAINRSIEKCIVKREELFVISKLWNTFHDPHLVMTGCRQSLCDLKLSYLNLYLIHWPMGYRAGDDLIPYDACGRVIGSRVDYIETWKAMEELVERRLTRSIGLSNFNKNQIERIWKIAKIKPVVNQVECHPYLSQKRLKAYLNKKGVVLVAYSPLGAPARPWVKKDEPKVLDDNVIKTIAFNTGRTPAQVCIRYQIQRGNPVIPKSVTPSRIESNFDVANFELSDQEMKILDKLDRKLRFVALSQLSNHPHYPFNDVF</sequence>
<dbReference type="Pfam" id="PF00248">
    <property type="entry name" value="Aldo_ket_red"/>
    <property type="match status" value="1"/>
</dbReference>
<feature type="domain" description="NADP-dependent oxidoreductase" evidence="1">
    <location>
        <begin position="160"/>
        <end position="434"/>
    </location>
</feature>
<dbReference type="PANTHER" id="PTHR11732">
    <property type="entry name" value="ALDO/KETO REDUCTASE"/>
    <property type="match status" value="1"/>
</dbReference>
<dbReference type="GeneID" id="105224736"/>
<dbReference type="InterPro" id="IPR023210">
    <property type="entry name" value="NADP_OxRdtase_dom"/>
</dbReference>
<dbReference type="GO" id="GO:0016491">
    <property type="term" value="F:oxidoreductase activity"/>
    <property type="evidence" value="ECO:0007669"/>
    <property type="project" value="UniProtKB-KW"/>
</dbReference>
<dbReference type="Gene3D" id="3.20.20.100">
    <property type="entry name" value="NADP-dependent oxidoreductase domain"/>
    <property type="match status" value="1"/>
</dbReference>
<dbReference type="InterPro" id="IPR018170">
    <property type="entry name" value="Aldo/ket_reductase_CS"/>
</dbReference>
<dbReference type="RefSeq" id="XP_011201208.2">
    <property type="nucleotide sequence ID" value="XM_011202906.4"/>
</dbReference>
<gene>
    <name evidence="3" type="primary">LOC105224736</name>
</gene>
<reference evidence="3" key="1">
    <citation type="submission" date="2025-08" db="UniProtKB">
        <authorList>
            <consortium name="RefSeq"/>
        </authorList>
    </citation>
    <scope>IDENTIFICATION</scope>
    <source>
        <tissue evidence="3">Adult</tissue>
    </source>
</reference>
<dbReference type="InParanoid" id="A0A6I9UU28"/>
<dbReference type="InterPro" id="IPR020471">
    <property type="entry name" value="AKR"/>
</dbReference>
<evidence type="ECO:0000259" key="1">
    <source>
        <dbReference type="Pfam" id="PF00248"/>
    </source>
</evidence>
<accession>A0A6I9UU28</accession>
<dbReference type="KEGG" id="bdr:105224736"/>
<dbReference type="SUPFAM" id="SSF51430">
    <property type="entry name" value="NAD(P)-linked oxidoreductase"/>
    <property type="match status" value="1"/>
</dbReference>
<dbReference type="PROSITE" id="PS00062">
    <property type="entry name" value="ALDOKETO_REDUCTASE_2"/>
    <property type="match status" value="1"/>
</dbReference>